<evidence type="ECO:0000256" key="6">
    <source>
        <dbReference type="ARBA" id="ARBA00022982"/>
    </source>
</evidence>
<dbReference type="EMBL" id="JACIEZ010000004">
    <property type="protein sequence ID" value="MBB4065382.1"/>
    <property type="molecule type" value="Genomic_DNA"/>
</dbReference>
<evidence type="ECO:0000313" key="12">
    <source>
        <dbReference type="EMBL" id="MBB4065382.1"/>
    </source>
</evidence>
<reference evidence="12 13" key="1">
    <citation type="submission" date="2020-08" db="EMBL/GenBank/DDBJ databases">
        <title>Genomic Encyclopedia of Type Strains, Phase IV (KMG-IV): sequencing the most valuable type-strain genomes for metagenomic binning, comparative biology and taxonomic classification.</title>
        <authorList>
            <person name="Goeker M."/>
        </authorList>
    </citation>
    <scope>NUCLEOTIDE SEQUENCE [LARGE SCALE GENOMIC DNA]</scope>
    <source>
        <strain evidence="12 13">DSM 29853</strain>
    </source>
</reference>
<dbReference type="NCBIfam" id="TIGR02375">
    <property type="entry name" value="pseudoazurin"/>
    <property type="match status" value="1"/>
</dbReference>
<feature type="binding site" evidence="9">
    <location>
        <position position="102"/>
    </location>
    <ligand>
        <name>Cu cation</name>
        <dbReference type="ChEBI" id="CHEBI:23378"/>
    </ligand>
</feature>
<keyword evidence="3" id="KW-0813">Transport</keyword>
<dbReference type="InterPro" id="IPR000923">
    <property type="entry name" value="BlueCu_1"/>
</dbReference>
<feature type="binding site" evidence="9">
    <location>
        <position position="64"/>
    </location>
    <ligand>
        <name>Cu cation</name>
        <dbReference type="ChEBI" id="CHEBI:23378"/>
    </ligand>
</feature>
<feature type="signal peptide" evidence="10">
    <location>
        <begin position="1"/>
        <end position="24"/>
    </location>
</feature>
<proteinExistence type="predicted"/>
<dbReference type="InterPro" id="IPR028871">
    <property type="entry name" value="BlueCu_1_BS"/>
</dbReference>
<keyword evidence="7 9" id="KW-0186">Copper</keyword>
<evidence type="ECO:0000256" key="8">
    <source>
        <dbReference type="NCBIfam" id="TIGR02375"/>
    </source>
</evidence>
<feature type="binding site" evidence="9">
    <location>
        <position position="110"/>
    </location>
    <ligand>
        <name>Cu cation</name>
        <dbReference type="ChEBI" id="CHEBI:23378"/>
    </ligand>
</feature>
<keyword evidence="10" id="KW-0732">Signal</keyword>
<feature type="chain" id="PRO_5031406291" description="Pseudoazurin" evidence="10">
    <location>
        <begin position="25"/>
        <end position="148"/>
    </location>
</feature>
<dbReference type="Gene3D" id="2.60.40.420">
    <property type="entry name" value="Cupredoxins - blue copper proteins"/>
    <property type="match status" value="1"/>
</dbReference>
<keyword evidence="5" id="KW-0574">Periplasm</keyword>
<evidence type="ECO:0000256" key="7">
    <source>
        <dbReference type="ARBA" id="ARBA00023008"/>
    </source>
</evidence>
<evidence type="ECO:0000256" key="5">
    <source>
        <dbReference type="ARBA" id="ARBA00022764"/>
    </source>
</evidence>
<evidence type="ECO:0000256" key="9">
    <source>
        <dbReference type="PIRSR" id="PIRSR602386-1"/>
    </source>
</evidence>
<gene>
    <name evidence="12" type="ORF">GGR23_002583</name>
</gene>
<evidence type="ECO:0000313" key="13">
    <source>
        <dbReference type="Proteomes" id="UP000528286"/>
    </source>
</evidence>
<dbReference type="InterPro" id="IPR001235">
    <property type="entry name" value="Copper_blue_Plastocyanin"/>
</dbReference>
<evidence type="ECO:0000256" key="3">
    <source>
        <dbReference type="ARBA" id="ARBA00022448"/>
    </source>
</evidence>
<feature type="binding site" evidence="9">
    <location>
        <position position="105"/>
    </location>
    <ligand>
        <name>Cu cation</name>
        <dbReference type="ChEBI" id="CHEBI:23378"/>
    </ligand>
</feature>
<dbReference type="Pfam" id="PF00127">
    <property type="entry name" value="Copper-bind"/>
    <property type="match status" value="1"/>
</dbReference>
<keyword evidence="4 9" id="KW-0479">Metal-binding</keyword>
<accession>A0A7W6J5Y0</accession>
<dbReference type="InterPro" id="IPR008972">
    <property type="entry name" value="Cupredoxin"/>
</dbReference>
<dbReference type="PROSITE" id="PS00196">
    <property type="entry name" value="COPPER_BLUE"/>
    <property type="match status" value="1"/>
</dbReference>
<comment type="subcellular location">
    <subcellularLocation>
        <location evidence="1">Periplasm</location>
    </subcellularLocation>
</comment>
<comment type="cofactor">
    <cofactor evidence="9">
        <name>Cu cation</name>
        <dbReference type="ChEBI" id="CHEBI:23378"/>
    </cofactor>
    <text evidence="9">Binds 1 copper ion per subunit.</text>
</comment>
<sequence>MLHLSRALCGASLALSLMAGMAAAADFEVHMLNKGKDGSMVFEPALTQVQAGDTVTFIPTDKGHNVESIKDMIPAGAEAFKSKMNETFKVTLTVPGAYAVKCTPHVGMGMVGLVVVGDKPANLDAIKNGKLPKKAHERLEAAIAGVAQ</sequence>
<dbReference type="InterPro" id="IPR002386">
    <property type="entry name" value="Amicyanin/Pseudoazurin"/>
</dbReference>
<dbReference type="PRINTS" id="PR00156">
    <property type="entry name" value="COPPERBLUE"/>
</dbReference>
<dbReference type="RefSeq" id="WP_183366666.1">
    <property type="nucleotide sequence ID" value="NZ_JACIEZ010000004.1"/>
</dbReference>
<organism evidence="12 13">
    <name type="scientific">Gellertiella hungarica</name>
    <dbReference type="NCBI Taxonomy" id="1572859"/>
    <lineage>
        <taxon>Bacteria</taxon>
        <taxon>Pseudomonadati</taxon>
        <taxon>Pseudomonadota</taxon>
        <taxon>Alphaproteobacteria</taxon>
        <taxon>Hyphomicrobiales</taxon>
        <taxon>Rhizobiaceae</taxon>
        <taxon>Gellertiella</taxon>
    </lineage>
</organism>
<dbReference type="SUPFAM" id="SSF49503">
    <property type="entry name" value="Cupredoxins"/>
    <property type="match status" value="1"/>
</dbReference>
<evidence type="ECO:0000256" key="4">
    <source>
        <dbReference type="ARBA" id="ARBA00022723"/>
    </source>
</evidence>
<protein>
    <recommendedName>
        <fullName evidence="2 8">Pseudoazurin</fullName>
    </recommendedName>
</protein>
<name>A0A7W6J5Y0_9HYPH</name>
<dbReference type="GO" id="GO:0005507">
    <property type="term" value="F:copper ion binding"/>
    <property type="evidence" value="ECO:0007669"/>
    <property type="project" value="UniProtKB-UniRule"/>
</dbReference>
<evidence type="ECO:0000256" key="1">
    <source>
        <dbReference type="ARBA" id="ARBA00004418"/>
    </source>
</evidence>
<dbReference type="AlphaFoldDB" id="A0A7W6J5Y0"/>
<comment type="caution">
    <text evidence="12">The sequence shown here is derived from an EMBL/GenBank/DDBJ whole genome shotgun (WGS) entry which is preliminary data.</text>
</comment>
<dbReference type="CDD" id="cd04218">
    <property type="entry name" value="Pseudoazurin"/>
    <property type="match status" value="1"/>
</dbReference>
<dbReference type="Proteomes" id="UP000528286">
    <property type="component" value="Unassembled WGS sequence"/>
</dbReference>
<evidence type="ECO:0000256" key="10">
    <source>
        <dbReference type="SAM" id="SignalP"/>
    </source>
</evidence>
<evidence type="ECO:0000256" key="2">
    <source>
        <dbReference type="ARBA" id="ARBA00016984"/>
    </source>
</evidence>
<keyword evidence="13" id="KW-1185">Reference proteome</keyword>
<dbReference type="InterPro" id="IPR012745">
    <property type="entry name" value="Pseudoazurin"/>
</dbReference>
<dbReference type="PRINTS" id="PR00155">
    <property type="entry name" value="AMICYANIN"/>
</dbReference>
<dbReference type="GO" id="GO:0009055">
    <property type="term" value="F:electron transfer activity"/>
    <property type="evidence" value="ECO:0007669"/>
    <property type="project" value="InterPro"/>
</dbReference>
<keyword evidence="6" id="KW-0249">Electron transport</keyword>
<evidence type="ECO:0000259" key="11">
    <source>
        <dbReference type="Pfam" id="PF00127"/>
    </source>
</evidence>
<dbReference type="GO" id="GO:0042597">
    <property type="term" value="C:periplasmic space"/>
    <property type="evidence" value="ECO:0007669"/>
    <property type="project" value="UniProtKB-SubCell"/>
</dbReference>
<feature type="domain" description="Blue (type 1) copper" evidence="11">
    <location>
        <begin position="30"/>
        <end position="116"/>
    </location>
</feature>